<evidence type="ECO:0000313" key="1">
    <source>
        <dbReference type="EMBL" id="KJA16838.1"/>
    </source>
</evidence>
<protein>
    <submittedName>
        <fullName evidence="1">Uncharacterized protein</fullName>
    </submittedName>
</protein>
<dbReference type="EMBL" id="KN817614">
    <property type="protein sequence ID" value="KJA16838.1"/>
    <property type="molecule type" value="Genomic_DNA"/>
</dbReference>
<proteinExistence type="predicted"/>
<accession>A0A0D2M0V3</accession>
<dbReference type="AlphaFoldDB" id="A0A0D2M0V3"/>
<dbReference type="Proteomes" id="UP000054270">
    <property type="component" value="Unassembled WGS sequence"/>
</dbReference>
<reference evidence="2" key="1">
    <citation type="submission" date="2014-04" db="EMBL/GenBank/DDBJ databases">
        <title>Evolutionary Origins and Diversification of the Mycorrhizal Mutualists.</title>
        <authorList>
            <consortium name="DOE Joint Genome Institute"/>
            <consortium name="Mycorrhizal Genomics Consortium"/>
            <person name="Kohler A."/>
            <person name="Kuo A."/>
            <person name="Nagy L.G."/>
            <person name="Floudas D."/>
            <person name="Copeland A."/>
            <person name="Barry K.W."/>
            <person name="Cichocki N."/>
            <person name="Veneault-Fourrey C."/>
            <person name="LaButti K."/>
            <person name="Lindquist E.A."/>
            <person name="Lipzen A."/>
            <person name="Lundell T."/>
            <person name="Morin E."/>
            <person name="Murat C."/>
            <person name="Riley R."/>
            <person name="Ohm R."/>
            <person name="Sun H."/>
            <person name="Tunlid A."/>
            <person name="Henrissat B."/>
            <person name="Grigoriev I.V."/>
            <person name="Hibbett D.S."/>
            <person name="Martin F."/>
        </authorList>
    </citation>
    <scope>NUCLEOTIDE SEQUENCE [LARGE SCALE GENOMIC DNA]</scope>
    <source>
        <strain evidence="2">FD-334 SS-4</strain>
    </source>
</reference>
<gene>
    <name evidence="1" type="ORF">HYPSUDRAFT_46977</name>
</gene>
<name>A0A0D2M0V3_HYPSF</name>
<evidence type="ECO:0000313" key="2">
    <source>
        <dbReference type="Proteomes" id="UP000054270"/>
    </source>
</evidence>
<keyword evidence="2" id="KW-1185">Reference proteome</keyword>
<sequence length="95" mass="10049">MLLIPGLTFPQPPTETALRLGVARPDDAASQATRLPACTASPRSVLLALPRPAPCAQCGRSLAICTAPPPSPEYSTPPRGCALTHHRTRLHDYPS</sequence>
<organism evidence="1 2">
    <name type="scientific">Hypholoma sublateritium (strain FD-334 SS-4)</name>
    <dbReference type="NCBI Taxonomy" id="945553"/>
    <lineage>
        <taxon>Eukaryota</taxon>
        <taxon>Fungi</taxon>
        <taxon>Dikarya</taxon>
        <taxon>Basidiomycota</taxon>
        <taxon>Agaricomycotina</taxon>
        <taxon>Agaricomycetes</taxon>
        <taxon>Agaricomycetidae</taxon>
        <taxon>Agaricales</taxon>
        <taxon>Agaricineae</taxon>
        <taxon>Strophariaceae</taxon>
        <taxon>Hypholoma</taxon>
    </lineage>
</organism>